<dbReference type="PANTHER" id="PTHR30466">
    <property type="entry name" value="FLAVIN REDUCTASE"/>
    <property type="match status" value="1"/>
</dbReference>
<dbReference type="SUPFAM" id="SSF50475">
    <property type="entry name" value="FMN-binding split barrel"/>
    <property type="match status" value="1"/>
</dbReference>
<dbReference type="SMART" id="SM00903">
    <property type="entry name" value="Flavin_Reduct"/>
    <property type="match status" value="1"/>
</dbReference>
<dbReference type="Pfam" id="PF01613">
    <property type="entry name" value="Flavin_Reduct"/>
    <property type="match status" value="1"/>
</dbReference>
<organism evidence="3 4">
    <name type="scientific">Candidatus Galligastranaerophilus intestinavium</name>
    <dbReference type="NCBI Taxonomy" id="2840836"/>
    <lineage>
        <taxon>Bacteria</taxon>
        <taxon>Candidatus Galligastranaerophilus</taxon>
    </lineage>
</organism>
<evidence type="ECO:0000259" key="2">
    <source>
        <dbReference type="SMART" id="SM00903"/>
    </source>
</evidence>
<accession>A0A9D1JY68</accession>
<dbReference type="InterPro" id="IPR050268">
    <property type="entry name" value="NADH-dep_flavin_reductase"/>
</dbReference>
<dbReference type="GO" id="GO:0010181">
    <property type="term" value="F:FMN binding"/>
    <property type="evidence" value="ECO:0007669"/>
    <property type="project" value="InterPro"/>
</dbReference>
<dbReference type="PANTHER" id="PTHR30466:SF1">
    <property type="entry name" value="FMN REDUCTASE (NADH) RUTF"/>
    <property type="match status" value="1"/>
</dbReference>
<dbReference type="GO" id="GO:0042602">
    <property type="term" value="F:riboflavin reductase (NADPH) activity"/>
    <property type="evidence" value="ECO:0007669"/>
    <property type="project" value="TreeGrafter"/>
</dbReference>
<reference evidence="3" key="1">
    <citation type="submission" date="2020-10" db="EMBL/GenBank/DDBJ databases">
        <authorList>
            <person name="Gilroy R."/>
        </authorList>
    </citation>
    <scope>NUCLEOTIDE SEQUENCE</scope>
    <source>
        <strain evidence="3">CHK152-2871</strain>
    </source>
</reference>
<protein>
    <submittedName>
        <fullName evidence="3">Flavin reductase family protein</fullName>
    </submittedName>
</protein>
<dbReference type="Proteomes" id="UP000886865">
    <property type="component" value="Unassembled WGS sequence"/>
</dbReference>
<keyword evidence="1" id="KW-0560">Oxidoreductase</keyword>
<evidence type="ECO:0000256" key="1">
    <source>
        <dbReference type="ARBA" id="ARBA00023002"/>
    </source>
</evidence>
<dbReference type="InterPro" id="IPR002563">
    <property type="entry name" value="Flavin_Rdtase-like_dom"/>
</dbReference>
<sequence length="165" mass="18386">MDKNALNKLSYGMYVVGTKDENRFCGCIANSLIQITAEPPTIALSINHNNYTNKCIKESKEFSICVLGEKTNPLIIGTFGFRSAKDTDKFANTNHKVINNLPICSESCAYLICKLINSVEMSTHTIFIASIEQCEILNNDTPMTYSYYHNIIKGKSPKNAPTYIA</sequence>
<dbReference type="EMBL" id="DVJQ01000012">
    <property type="protein sequence ID" value="HIS73703.1"/>
    <property type="molecule type" value="Genomic_DNA"/>
</dbReference>
<proteinExistence type="predicted"/>
<dbReference type="InterPro" id="IPR012349">
    <property type="entry name" value="Split_barrel_FMN-bd"/>
</dbReference>
<dbReference type="Gene3D" id="2.30.110.10">
    <property type="entry name" value="Electron Transport, Fmn-binding Protein, Chain A"/>
    <property type="match status" value="1"/>
</dbReference>
<comment type="caution">
    <text evidence="3">The sequence shown here is derived from an EMBL/GenBank/DDBJ whole genome shotgun (WGS) entry which is preliminary data.</text>
</comment>
<gene>
    <name evidence="3" type="ORF">IAA86_01620</name>
</gene>
<evidence type="ECO:0000313" key="4">
    <source>
        <dbReference type="Proteomes" id="UP000886865"/>
    </source>
</evidence>
<dbReference type="AlphaFoldDB" id="A0A9D1JY68"/>
<name>A0A9D1JY68_9BACT</name>
<evidence type="ECO:0000313" key="3">
    <source>
        <dbReference type="EMBL" id="HIS73703.1"/>
    </source>
</evidence>
<feature type="domain" description="Flavin reductase like" evidence="2">
    <location>
        <begin position="6"/>
        <end position="150"/>
    </location>
</feature>
<reference evidence="3" key="2">
    <citation type="journal article" date="2021" name="PeerJ">
        <title>Extensive microbial diversity within the chicken gut microbiome revealed by metagenomics and culture.</title>
        <authorList>
            <person name="Gilroy R."/>
            <person name="Ravi A."/>
            <person name="Getino M."/>
            <person name="Pursley I."/>
            <person name="Horton D.L."/>
            <person name="Alikhan N.F."/>
            <person name="Baker D."/>
            <person name="Gharbi K."/>
            <person name="Hall N."/>
            <person name="Watson M."/>
            <person name="Adriaenssens E.M."/>
            <person name="Foster-Nyarko E."/>
            <person name="Jarju S."/>
            <person name="Secka A."/>
            <person name="Antonio M."/>
            <person name="Oren A."/>
            <person name="Chaudhuri R.R."/>
            <person name="La Ragione R."/>
            <person name="Hildebrand F."/>
            <person name="Pallen M.J."/>
        </authorList>
    </citation>
    <scope>NUCLEOTIDE SEQUENCE</scope>
    <source>
        <strain evidence="3">CHK152-2871</strain>
    </source>
</reference>